<dbReference type="Gene3D" id="3.30.420.10">
    <property type="entry name" value="Ribonuclease H-like superfamily/Ribonuclease H"/>
    <property type="match status" value="1"/>
</dbReference>
<keyword evidence="4" id="KW-1185">Reference proteome</keyword>
<dbReference type="AlphaFoldDB" id="A0A392Q3G4"/>
<protein>
    <submittedName>
        <fullName evidence="3">Putative ribonuclease H protein</fullName>
    </submittedName>
</protein>
<dbReference type="InterPro" id="IPR036397">
    <property type="entry name" value="RNaseH_sf"/>
</dbReference>
<evidence type="ECO:0000313" key="4">
    <source>
        <dbReference type="Proteomes" id="UP000265520"/>
    </source>
</evidence>
<dbReference type="Pfam" id="PF13456">
    <property type="entry name" value="RVT_3"/>
    <property type="match status" value="1"/>
</dbReference>
<sequence length="85" mass="9803">MQDPALQPYEYVAPVVDCIKELRARDWSVTFKHVYREGNQCADYMAKLGANSMNMESMEPFEKPPDSLLPLLKSDADEETRYTRA</sequence>
<dbReference type="CDD" id="cd06222">
    <property type="entry name" value="RNase_H_like"/>
    <property type="match status" value="1"/>
</dbReference>
<dbReference type="EMBL" id="LXQA010111152">
    <property type="protein sequence ID" value="MCI18638.1"/>
    <property type="molecule type" value="Genomic_DNA"/>
</dbReference>
<dbReference type="InterPro" id="IPR002156">
    <property type="entry name" value="RNaseH_domain"/>
</dbReference>
<proteinExistence type="predicted"/>
<evidence type="ECO:0000313" key="3">
    <source>
        <dbReference type="EMBL" id="MCI18638.1"/>
    </source>
</evidence>
<dbReference type="InterPro" id="IPR044730">
    <property type="entry name" value="RNase_H-like_dom_plant"/>
</dbReference>
<name>A0A392Q3G4_9FABA</name>
<evidence type="ECO:0000259" key="2">
    <source>
        <dbReference type="Pfam" id="PF13456"/>
    </source>
</evidence>
<dbReference type="GO" id="GO:0004523">
    <property type="term" value="F:RNA-DNA hybrid ribonuclease activity"/>
    <property type="evidence" value="ECO:0007669"/>
    <property type="project" value="InterPro"/>
</dbReference>
<dbReference type="GO" id="GO:0003676">
    <property type="term" value="F:nucleic acid binding"/>
    <property type="evidence" value="ECO:0007669"/>
    <property type="project" value="InterPro"/>
</dbReference>
<organism evidence="3 4">
    <name type="scientific">Trifolium medium</name>
    <dbReference type="NCBI Taxonomy" id="97028"/>
    <lineage>
        <taxon>Eukaryota</taxon>
        <taxon>Viridiplantae</taxon>
        <taxon>Streptophyta</taxon>
        <taxon>Embryophyta</taxon>
        <taxon>Tracheophyta</taxon>
        <taxon>Spermatophyta</taxon>
        <taxon>Magnoliopsida</taxon>
        <taxon>eudicotyledons</taxon>
        <taxon>Gunneridae</taxon>
        <taxon>Pentapetalae</taxon>
        <taxon>rosids</taxon>
        <taxon>fabids</taxon>
        <taxon>Fabales</taxon>
        <taxon>Fabaceae</taxon>
        <taxon>Papilionoideae</taxon>
        <taxon>50 kb inversion clade</taxon>
        <taxon>NPAAA clade</taxon>
        <taxon>Hologalegina</taxon>
        <taxon>IRL clade</taxon>
        <taxon>Trifolieae</taxon>
        <taxon>Trifolium</taxon>
    </lineage>
</organism>
<dbReference type="PANTHER" id="PTHR34023">
    <property type="entry name" value="RNASE H DOMAIN-CONTAINING PROTEIN"/>
    <property type="match status" value="1"/>
</dbReference>
<comment type="caution">
    <text evidence="3">The sequence shown here is derived from an EMBL/GenBank/DDBJ whole genome shotgun (WGS) entry which is preliminary data.</text>
</comment>
<accession>A0A392Q3G4</accession>
<feature type="domain" description="RNase H type-1" evidence="2">
    <location>
        <begin position="11"/>
        <end position="48"/>
    </location>
</feature>
<dbReference type="Proteomes" id="UP000265520">
    <property type="component" value="Unassembled WGS sequence"/>
</dbReference>
<evidence type="ECO:0000256" key="1">
    <source>
        <dbReference type="SAM" id="MobiDB-lite"/>
    </source>
</evidence>
<reference evidence="3 4" key="1">
    <citation type="journal article" date="2018" name="Front. Plant Sci.">
        <title>Red Clover (Trifolium pratense) and Zigzag Clover (T. medium) - A Picture of Genomic Similarities and Differences.</title>
        <authorList>
            <person name="Dluhosova J."/>
            <person name="Istvanek J."/>
            <person name="Nedelnik J."/>
            <person name="Repkova J."/>
        </authorList>
    </citation>
    <scope>NUCLEOTIDE SEQUENCE [LARGE SCALE GENOMIC DNA]</scope>
    <source>
        <strain evidence="4">cv. 10/8</strain>
        <tissue evidence="3">Leaf</tissue>
    </source>
</reference>
<dbReference type="PANTHER" id="PTHR34023:SF4">
    <property type="entry name" value="RNASE H TYPE-1 DOMAIN-CONTAINING PROTEIN"/>
    <property type="match status" value="1"/>
</dbReference>
<feature type="region of interest" description="Disordered" evidence="1">
    <location>
        <begin position="56"/>
        <end position="85"/>
    </location>
</feature>